<sequence>EKRCTEKDGWCVEKFNDRCRDIMYEHVNKLISISDSVDFNYMRVHSRKGKSHTRQVLESEDESDEPDDDTSMDVDT</sequence>
<protein>
    <submittedName>
        <fullName evidence="2">Uncharacterized protein</fullName>
    </submittedName>
</protein>
<evidence type="ECO:0000256" key="1">
    <source>
        <dbReference type="SAM" id="MobiDB-lite"/>
    </source>
</evidence>
<organism evidence="2 3">
    <name type="scientific">Dreissena polymorpha</name>
    <name type="common">Zebra mussel</name>
    <name type="synonym">Mytilus polymorpha</name>
    <dbReference type="NCBI Taxonomy" id="45954"/>
    <lineage>
        <taxon>Eukaryota</taxon>
        <taxon>Metazoa</taxon>
        <taxon>Spiralia</taxon>
        <taxon>Lophotrochozoa</taxon>
        <taxon>Mollusca</taxon>
        <taxon>Bivalvia</taxon>
        <taxon>Autobranchia</taxon>
        <taxon>Heteroconchia</taxon>
        <taxon>Euheterodonta</taxon>
        <taxon>Imparidentia</taxon>
        <taxon>Neoheterodontei</taxon>
        <taxon>Myida</taxon>
        <taxon>Dreissenoidea</taxon>
        <taxon>Dreissenidae</taxon>
        <taxon>Dreissena</taxon>
    </lineage>
</organism>
<feature type="non-terminal residue" evidence="2">
    <location>
        <position position="1"/>
    </location>
</feature>
<evidence type="ECO:0000313" key="2">
    <source>
        <dbReference type="EMBL" id="KAH3795022.1"/>
    </source>
</evidence>
<keyword evidence="3" id="KW-1185">Reference proteome</keyword>
<accession>A0A9D4J4H1</accession>
<dbReference type="EMBL" id="JAIWYP010000007">
    <property type="protein sequence ID" value="KAH3795022.1"/>
    <property type="molecule type" value="Genomic_DNA"/>
</dbReference>
<name>A0A9D4J4H1_DREPO</name>
<dbReference type="Proteomes" id="UP000828390">
    <property type="component" value="Unassembled WGS sequence"/>
</dbReference>
<feature type="region of interest" description="Disordered" evidence="1">
    <location>
        <begin position="48"/>
        <end position="76"/>
    </location>
</feature>
<proteinExistence type="predicted"/>
<gene>
    <name evidence="2" type="ORF">DPMN_148567</name>
</gene>
<comment type="caution">
    <text evidence="2">The sequence shown here is derived from an EMBL/GenBank/DDBJ whole genome shotgun (WGS) entry which is preliminary data.</text>
</comment>
<reference evidence="2" key="1">
    <citation type="journal article" date="2019" name="bioRxiv">
        <title>The Genome of the Zebra Mussel, Dreissena polymorpha: A Resource for Invasive Species Research.</title>
        <authorList>
            <person name="McCartney M.A."/>
            <person name="Auch B."/>
            <person name="Kono T."/>
            <person name="Mallez S."/>
            <person name="Zhang Y."/>
            <person name="Obille A."/>
            <person name="Becker A."/>
            <person name="Abrahante J.E."/>
            <person name="Garbe J."/>
            <person name="Badalamenti J.P."/>
            <person name="Herman A."/>
            <person name="Mangelson H."/>
            <person name="Liachko I."/>
            <person name="Sullivan S."/>
            <person name="Sone E.D."/>
            <person name="Koren S."/>
            <person name="Silverstein K.A.T."/>
            <person name="Beckman K.B."/>
            <person name="Gohl D.M."/>
        </authorList>
    </citation>
    <scope>NUCLEOTIDE SEQUENCE</scope>
    <source>
        <strain evidence="2">Duluth1</strain>
        <tissue evidence="2">Whole animal</tissue>
    </source>
</reference>
<feature type="compositionally biased region" description="Acidic residues" evidence="1">
    <location>
        <begin position="58"/>
        <end position="76"/>
    </location>
</feature>
<evidence type="ECO:0000313" key="3">
    <source>
        <dbReference type="Proteomes" id="UP000828390"/>
    </source>
</evidence>
<reference evidence="2" key="2">
    <citation type="submission" date="2020-11" db="EMBL/GenBank/DDBJ databases">
        <authorList>
            <person name="McCartney M.A."/>
            <person name="Auch B."/>
            <person name="Kono T."/>
            <person name="Mallez S."/>
            <person name="Becker A."/>
            <person name="Gohl D.M."/>
            <person name="Silverstein K.A.T."/>
            <person name="Koren S."/>
            <person name="Bechman K.B."/>
            <person name="Herman A."/>
            <person name="Abrahante J.E."/>
            <person name="Garbe J."/>
        </authorList>
    </citation>
    <scope>NUCLEOTIDE SEQUENCE</scope>
    <source>
        <strain evidence="2">Duluth1</strain>
        <tissue evidence="2">Whole animal</tissue>
    </source>
</reference>
<dbReference type="AlphaFoldDB" id="A0A9D4J4H1"/>